<sequence length="116" mass="12531">MSATNMGISDSKKAEDVHGDAQEKIQGIAATGTGTGTGPESPETAANLNVNDEFGKEDHEYISGYRLYAALFGIMSVFFLVLLDFSITATAIPYITSDFHRLQDIGWYGSAYVLAR</sequence>
<protein>
    <submittedName>
        <fullName evidence="8">Major facilitator superfamily transporter</fullName>
    </submittedName>
</protein>
<comment type="caution">
    <text evidence="8">The sequence shown here is derived from an EMBL/GenBank/DDBJ whole genome shotgun (WGS) entry which is preliminary data.</text>
</comment>
<dbReference type="OrthoDB" id="5243606at2759"/>
<evidence type="ECO:0000256" key="3">
    <source>
        <dbReference type="ARBA" id="ARBA00022692"/>
    </source>
</evidence>
<name>T0LVS0_COLGC</name>
<evidence type="ECO:0000313" key="8">
    <source>
        <dbReference type="EMBL" id="EQB55881.1"/>
    </source>
</evidence>
<dbReference type="Proteomes" id="UP000015530">
    <property type="component" value="Unassembled WGS sequence"/>
</dbReference>
<dbReference type="PANTHER" id="PTHR23501:SF193">
    <property type="entry name" value="MULTIDRUG TRANSPORTER, PUTATIVE (AFU_ORTHOLOGUE AFUA_8G00940)-RELATED"/>
    <property type="match status" value="1"/>
</dbReference>
<evidence type="ECO:0000256" key="6">
    <source>
        <dbReference type="SAM" id="MobiDB-lite"/>
    </source>
</evidence>
<comment type="similarity">
    <text evidence="2">Belongs to the major facilitator superfamily. TCR/Tet family.</text>
</comment>
<evidence type="ECO:0000256" key="4">
    <source>
        <dbReference type="ARBA" id="ARBA00022989"/>
    </source>
</evidence>
<gene>
    <name evidence="8" type="ORF">CGLO_04149</name>
</gene>
<dbReference type="EMBL" id="AMYD01000843">
    <property type="protein sequence ID" value="EQB55881.1"/>
    <property type="molecule type" value="Genomic_DNA"/>
</dbReference>
<organism evidence="8 9">
    <name type="scientific">Colletotrichum gloeosporioides (strain Cg-14)</name>
    <name type="common">Anthracnose fungus</name>
    <name type="synonym">Glomerella cingulata</name>
    <dbReference type="NCBI Taxonomy" id="1237896"/>
    <lineage>
        <taxon>Eukaryota</taxon>
        <taxon>Fungi</taxon>
        <taxon>Dikarya</taxon>
        <taxon>Ascomycota</taxon>
        <taxon>Pezizomycotina</taxon>
        <taxon>Sordariomycetes</taxon>
        <taxon>Hypocreomycetidae</taxon>
        <taxon>Glomerellales</taxon>
        <taxon>Glomerellaceae</taxon>
        <taxon>Colletotrichum</taxon>
        <taxon>Colletotrichum gloeosporioides species complex</taxon>
    </lineage>
</organism>
<keyword evidence="3 7" id="KW-0812">Transmembrane</keyword>
<keyword evidence="4 7" id="KW-1133">Transmembrane helix</keyword>
<reference evidence="9" key="1">
    <citation type="journal article" date="2013" name="Mol. Plant Microbe Interact.">
        <title>Global aspects of pacC regulation of pathogenicity genes in Colletotrichum gloeosporioides as revealed by transcriptome analysis.</title>
        <authorList>
            <person name="Alkan N."/>
            <person name="Meng X."/>
            <person name="Friedlander G."/>
            <person name="Reuveni E."/>
            <person name="Sukno S."/>
            <person name="Sherman A."/>
            <person name="Thon M."/>
            <person name="Fluhr R."/>
            <person name="Prusky D."/>
        </authorList>
    </citation>
    <scope>NUCLEOTIDE SEQUENCE [LARGE SCALE GENOMIC DNA]</scope>
    <source>
        <strain evidence="9">Cg-14</strain>
    </source>
</reference>
<evidence type="ECO:0000313" key="9">
    <source>
        <dbReference type="Proteomes" id="UP000015530"/>
    </source>
</evidence>
<proteinExistence type="inferred from homology"/>
<comment type="subcellular location">
    <subcellularLocation>
        <location evidence="1">Membrane</location>
        <topology evidence="1">Multi-pass membrane protein</topology>
    </subcellularLocation>
</comment>
<evidence type="ECO:0000256" key="7">
    <source>
        <dbReference type="SAM" id="Phobius"/>
    </source>
</evidence>
<dbReference type="GO" id="GO:0022857">
    <property type="term" value="F:transmembrane transporter activity"/>
    <property type="evidence" value="ECO:0007669"/>
    <property type="project" value="TreeGrafter"/>
</dbReference>
<feature type="transmembrane region" description="Helical" evidence="7">
    <location>
        <begin position="67"/>
        <end position="95"/>
    </location>
</feature>
<dbReference type="PANTHER" id="PTHR23501">
    <property type="entry name" value="MAJOR FACILITATOR SUPERFAMILY"/>
    <property type="match status" value="1"/>
</dbReference>
<evidence type="ECO:0000256" key="5">
    <source>
        <dbReference type="ARBA" id="ARBA00023136"/>
    </source>
</evidence>
<dbReference type="AlphaFoldDB" id="T0LVS0"/>
<dbReference type="GO" id="GO:0005886">
    <property type="term" value="C:plasma membrane"/>
    <property type="evidence" value="ECO:0007669"/>
    <property type="project" value="TreeGrafter"/>
</dbReference>
<evidence type="ECO:0000256" key="2">
    <source>
        <dbReference type="ARBA" id="ARBA00007520"/>
    </source>
</evidence>
<feature type="region of interest" description="Disordered" evidence="6">
    <location>
        <begin position="1"/>
        <end position="46"/>
    </location>
</feature>
<keyword evidence="5 7" id="KW-0472">Membrane</keyword>
<evidence type="ECO:0000256" key="1">
    <source>
        <dbReference type="ARBA" id="ARBA00004141"/>
    </source>
</evidence>
<dbReference type="SUPFAM" id="SSF103473">
    <property type="entry name" value="MFS general substrate transporter"/>
    <property type="match status" value="1"/>
</dbReference>
<dbReference type="InterPro" id="IPR036259">
    <property type="entry name" value="MFS_trans_sf"/>
</dbReference>
<dbReference type="HOGENOM" id="CLU_2096703_0_0_1"/>
<accession>T0LVS0</accession>
<feature type="compositionally biased region" description="Basic and acidic residues" evidence="6">
    <location>
        <begin position="10"/>
        <end position="23"/>
    </location>
</feature>